<dbReference type="FunFam" id="3.40.50.2000:FF:000043">
    <property type="entry name" value="UDP-N-acetylglucosamine 2-epimerase"/>
    <property type="match status" value="1"/>
</dbReference>
<dbReference type="InterPro" id="IPR003331">
    <property type="entry name" value="UDP_GlcNAc_Epimerase_2_dom"/>
</dbReference>
<protein>
    <recommendedName>
        <fullName evidence="3">UDP-N-acetylglucosamine 2-epimerase (non-hydrolyzing)</fullName>
        <ecNumber evidence="3">5.1.3.14</ecNumber>
    </recommendedName>
    <alternativeName>
        <fullName evidence="4">UDP-GlcNAc-2-epimerase</fullName>
    </alternativeName>
</protein>
<dbReference type="Gene3D" id="3.40.50.2000">
    <property type="entry name" value="Glycogen Phosphorylase B"/>
    <property type="match status" value="2"/>
</dbReference>
<accession>F6B5M4</accession>
<dbReference type="HOGENOM" id="CLU_041674_1_0_9"/>
<evidence type="ECO:0000256" key="4">
    <source>
        <dbReference type="ARBA" id="ARBA00079400"/>
    </source>
</evidence>
<dbReference type="Proteomes" id="UP000009226">
    <property type="component" value="Chromosome"/>
</dbReference>
<feature type="domain" description="UDP-N-acetylglucosamine 2-epimerase" evidence="6">
    <location>
        <begin position="30"/>
        <end position="366"/>
    </location>
</feature>
<keyword evidence="1 5" id="KW-0413">Isomerase</keyword>
<dbReference type="STRING" id="868595.Desca_2638"/>
<evidence type="ECO:0000256" key="5">
    <source>
        <dbReference type="RuleBase" id="RU003513"/>
    </source>
</evidence>
<dbReference type="EMBL" id="CP002736">
    <property type="protein sequence ID" value="AEF95456.1"/>
    <property type="molecule type" value="Genomic_DNA"/>
</dbReference>
<dbReference type="Pfam" id="PF02350">
    <property type="entry name" value="Epimerase_2"/>
    <property type="match status" value="1"/>
</dbReference>
<evidence type="ECO:0000259" key="6">
    <source>
        <dbReference type="Pfam" id="PF02350"/>
    </source>
</evidence>
<dbReference type="RefSeq" id="WP_013810861.1">
    <property type="nucleotide sequence ID" value="NC_015565.1"/>
</dbReference>
<dbReference type="EC" id="5.1.3.14" evidence="3"/>
<evidence type="ECO:0000256" key="1">
    <source>
        <dbReference type="ARBA" id="ARBA00023235"/>
    </source>
</evidence>
<dbReference type="CDD" id="cd03786">
    <property type="entry name" value="GTB_UDP-GlcNAc_2-Epimerase"/>
    <property type="match status" value="1"/>
</dbReference>
<gene>
    <name evidence="7" type="ordered locus">Desca_2638</name>
</gene>
<keyword evidence="8" id="KW-1185">Reference proteome</keyword>
<sequence length="384" mass="43143">MLKVLTIFGTRPEAIKMAPLVKELGNRPDKIKSLVAVTAQHREMLDQVLELFDIIPDYDLNIMQQGQTLYDITSRALQGLKEVLADCNPDLVLVHGDTTTTFVAALAAFYRQIPVGHVEAGLRTHNKYSPFPEEMNRHLTGVLAEYHFAPTEKAMQNLIRENVNQDQIFVTGNTVIDALKATVRPNYVFSDPLLNSIDFANQRVLLVTTHRRENLGAPMRHIYQALKEIIETHPDVAIVFPVHKNPAVRRVVHEVLGQVPRVHLIEPLQYEPFINLMQRCYLVLTDSGGMQEEAPSLGKPVLVLRSTTERPEAVEAGTVKLVGTDREVVLSVTKELLNNPEAYRSMAEAVNPYGDGLAAKRIADFICYKFHLSDKQPEEFLPGK</sequence>
<evidence type="ECO:0000313" key="8">
    <source>
        <dbReference type="Proteomes" id="UP000009226"/>
    </source>
</evidence>
<evidence type="ECO:0000313" key="7">
    <source>
        <dbReference type="EMBL" id="AEF95456.1"/>
    </source>
</evidence>
<dbReference type="SUPFAM" id="SSF53756">
    <property type="entry name" value="UDP-Glycosyltransferase/glycogen phosphorylase"/>
    <property type="match status" value="1"/>
</dbReference>
<dbReference type="AlphaFoldDB" id="F6B5M4"/>
<dbReference type="PANTHER" id="PTHR43174">
    <property type="entry name" value="UDP-N-ACETYLGLUCOSAMINE 2-EPIMERASE"/>
    <property type="match status" value="1"/>
</dbReference>
<reference evidence="7 8" key="1">
    <citation type="submission" date="2011-05" db="EMBL/GenBank/DDBJ databases">
        <title>Complete sequence of Desulfotomaculum carboxydivorans CO-1-SRB.</title>
        <authorList>
            <consortium name="US DOE Joint Genome Institute"/>
            <person name="Lucas S."/>
            <person name="Han J."/>
            <person name="Lapidus A."/>
            <person name="Cheng J.-F."/>
            <person name="Goodwin L."/>
            <person name="Pitluck S."/>
            <person name="Peters L."/>
            <person name="Mikhailova N."/>
            <person name="Lu M."/>
            <person name="Han C."/>
            <person name="Tapia R."/>
            <person name="Land M."/>
            <person name="Hauser L."/>
            <person name="Kyrpides N."/>
            <person name="Ivanova N."/>
            <person name="Pagani I."/>
            <person name="Stams A."/>
            <person name="Plugge C."/>
            <person name="Muyzer G."/>
            <person name="Kuever J."/>
            <person name="Parshina S."/>
            <person name="Ivanova A."/>
            <person name="Nazina T."/>
            <person name="Woyke T."/>
        </authorList>
    </citation>
    <scope>NUCLEOTIDE SEQUENCE [LARGE SCALE GENOMIC DNA]</scope>
    <source>
        <strain evidence="8">DSM 14880 / VKM B-2319 / CO-1-SRB</strain>
    </source>
</reference>
<proteinExistence type="inferred from homology"/>
<dbReference type="GO" id="GO:0008761">
    <property type="term" value="F:UDP-N-acetylglucosamine 2-epimerase activity"/>
    <property type="evidence" value="ECO:0007669"/>
    <property type="project" value="UniProtKB-EC"/>
</dbReference>
<dbReference type="PANTHER" id="PTHR43174:SF2">
    <property type="entry name" value="UDP-N-ACETYLGLUCOSAMINE 2-EPIMERASE"/>
    <property type="match status" value="1"/>
</dbReference>
<evidence type="ECO:0000256" key="2">
    <source>
        <dbReference type="ARBA" id="ARBA00038209"/>
    </source>
</evidence>
<comment type="similarity">
    <text evidence="2 5">Belongs to the UDP-N-acetylglucosamine 2-epimerase family.</text>
</comment>
<evidence type="ECO:0000256" key="3">
    <source>
        <dbReference type="ARBA" id="ARBA00038858"/>
    </source>
</evidence>
<dbReference type="eggNOG" id="COG0381">
    <property type="taxonomic scope" value="Bacteria"/>
</dbReference>
<dbReference type="NCBIfam" id="TIGR00236">
    <property type="entry name" value="wecB"/>
    <property type="match status" value="1"/>
</dbReference>
<dbReference type="KEGG" id="dca:Desca_2638"/>
<organism evidence="7 8">
    <name type="scientific">Desulfotomaculum nigrificans (strain DSM 14880 / VKM B-2319 / CO-1-SRB)</name>
    <name type="common">Desulfotomaculum carboxydivorans</name>
    <dbReference type="NCBI Taxonomy" id="868595"/>
    <lineage>
        <taxon>Bacteria</taxon>
        <taxon>Bacillati</taxon>
        <taxon>Bacillota</taxon>
        <taxon>Clostridia</taxon>
        <taxon>Eubacteriales</taxon>
        <taxon>Desulfotomaculaceae</taxon>
        <taxon>Desulfotomaculum</taxon>
    </lineage>
</organism>
<name>F6B5M4_DESCC</name>
<dbReference type="InterPro" id="IPR029767">
    <property type="entry name" value="WecB-like"/>
</dbReference>